<evidence type="ECO:0000313" key="3">
    <source>
        <dbReference type="EMBL" id="KZO99007.1"/>
    </source>
</evidence>
<accession>A0A167PPN0</accession>
<protein>
    <submittedName>
        <fullName evidence="3">Glycosyltransferase family 1 protein</fullName>
    </submittedName>
</protein>
<dbReference type="SUPFAM" id="SSF53756">
    <property type="entry name" value="UDP-Glycosyltransferase/glycogen phosphorylase"/>
    <property type="match status" value="1"/>
</dbReference>
<dbReference type="GO" id="GO:0035251">
    <property type="term" value="F:UDP-glucosyltransferase activity"/>
    <property type="evidence" value="ECO:0007669"/>
    <property type="project" value="TreeGrafter"/>
</dbReference>
<dbReference type="Pfam" id="PF00201">
    <property type="entry name" value="UDPGT"/>
    <property type="match status" value="1"/>
</dbReference>
<gene>
    <name evidence="3" type="ORF">CALVIDRAFT_495142</name>
</gene>
<keyword evidence="2 3" id="KW-0808">Transferase</keyword>
<evidence type="ECO:0000256" key="1">
    <source>
        <dbReference type="ARBA" id="ARBA00009995"/>
    </source>
</evidence>
<dbReference type="CDD" id="cd03784">
    <property type="entry name" value="GT1_Gtf-like"/>
    <property type="match status" value="1"/>
</dbReference>
<reference evidence="3 4" key="1">
    <citation type="journal article" date="2016" name="Mol. Biol. Evol.">
        <title>Comparative Genomics of Early-Diverging Mushroom-Forming Fungi Provides Insights into the Origins of Lignocellulose Decay Capabilities.</title>
        <authorList>
            <person name="Nagy L.G."/>
            <person name="Riley R."/>
            <person name="Tritt A."/>
            <person name="Adam C."/>
            <person name="Daum C."/>
            <person name="Floudas D."/>
            <person name="Sun H."/>
            <person name="Yadav J.S."/>
            <person name="Pangilinan J."/>
            <person name="Larsson K.H."/>
            <person name="Matsuura K."/>
            <person name="Barry K."/>
            <person name="Labutti K."/>
            <person name="Kuo R."/>
            <person name="Ohm R.A."/>
            <person name="Bhattacharya S.S."/>
            <person name="Shirouzu T."/>
            <person name="Yoshinaga Y."/>
            <person name="Martin F.M."/>
            <person name="Grigoriev I.V."/>
            <person name="Hibbett D.S."/>
        </authorList>
    </citation>
    <scope>NUCLEOTIDE SEQUENCE [LARGE SCALE GENOMIC DNA]</scope>
    <source>
        <strain evidence="3 4">TUFC12733</strain>
    </source>
</reference>
<dbReference type="EMBL" id="KV417273">
    <property type="protein sequence ID" value="KZO99007.1"/>
    <property type="molecule type" value="Genomic_DNA"/>
</dbReference>
<dbReference type="InterPro" id="IPR002213">
    <property type="entry name" value="UDP_glucos_trans"/>
</dbReference>
<organism evidence="3 4">
    <name type="scientific">Calocera viscosa (strain TUFC12733)</name>
    <dbReference type="NCBI Taxonomy" id="1330018"/>
    <lineage>
        <taxon>Eukaryota</taxon>
        <taxon>Fungi</taxon>
        <taxon>Dikarya</taxon>
        <taxon>Basidiomycota</taxon>
        <taxon>Agaricomycotina</taxon>
        <taxon>Dacrymycetes</taxon>
        <taxon>Dacrymycetales</taxon>
        <taxon>Dacrymycetaceae</taxon>
        <taxon>Calocera</taxon>
    </lineage>
</organism>
<dbReference type="Gene3D" id="3.40.50.2000">
    <property type="entry name" value="Glycogen Phosphorylase B"/>
    <property type="match status" value="2"/>
</dbReference>
<proteinExistence type="inferred from homology"/>
<dbReference type="Proteomes" id="UP000076738">
    <property type="component" value="Unassembled WGS sequence"/>
</dbReference>
<evidence type="ECO:0000313" key="4">
    <source>
        <dbReference type="Proteomes" id="UP000076738"/>
    </source>
</evidence>
<evidence type="ECO:0000256" key="2">
    <source>
        <dbReference type="ARBA" id="ARBA00022679"/>
    </source>
</evidence>
<keyword evidence="4" id="KW-1185">Reference proteome</keyword>
<dbReference type="AlphaFoldDB" id="A0A167PPN0"/>
<dbReference type="PANTHER" id="PTHR48047:SF215">
    <property type="entry name" value="GLYCOSYLTRANSFERASE"/>
    <property type="match status" value="1"/>
</dbReference>
<sequence>MPGHWVIFTAFAWGHLRPESNLAVTLARKFPDVTISCIVDTDFASKSLAEIKRNDMLGNDDSVLSRIRLIPMGRAMAAMTPEVVANFATIDPRCLPFTPPADVVKIHAAFDAMMEERPFEDSMGKMWEPIDKPNFIVSDVMMGHVTPALKQKYGVPLYVWFVGSATALTRMYGATEKGGRAPTYVQECHAIEAVPEASNGMPFAKIAHQVWARSAYMKGDIIHIKGLPPIYQWEDLPQNTWYAGFYDTIAYGHPLLEVTDGVFLPTVMDIEREGIEGVMEWYAGSANREVLCLGPQLPPAYFSPTGSKKPSQLANTEVQYGYPGITRPSDTQPKLEPCIAFLDEVLDKYGVNSAIYISFGSIFFPRQATHVEILFDRILALEKPMPFIFTTSAPRALVSDELAKRIKDSGRGLMVPWAPQQAILAHPALGFILSHCGGGGTFESLSQGVPVIGWPFIWDQPAHALWISEVLDTGFELLQVRDGPIKGKAFRGGSNGTEITGTDEAIREEIDAVLKACQGPEGKRKRANAERVKQLIWDAHQPGAQIDQHLDSLKKFATIAN</sequence>
<dbReference type="OrthoDB" id="5835829at2759"/>
<name>A0A167PPN0_CALVF</name>
<comment type="similarity">
    <text evidence="1">Belongs to the UDP-glycosyltransferase family.</text>
</comment>
<dbReference type="PANTHER" id="PTHR48047">
    <property type="entry name" value="GLYCOSYLTRANSFERASE"/>
    <property type="match status" value="1"/>
</dbReference>